<sequence>MAKRHQQWMTGFGRSYKDAAEKASRFKIFKANAAFIDTFNAGENRSYTLAINEFADLTHEEFLSTRTGAMVGKGSARTSSAFMFWGGIPIPFAATEGINQLTTGDLHIADNDGLSPDSDYIYEATDGSCSPERATSRAGKISGYENVPANDEAALLKAVANQPVSVVIDASGAGFRFHSSGVFTGECGTEMNHAVTVVGYGESSDGIKHWLVKNSWGSGWERMDM</sequence>
<feature type="domain" description="Cathepsin propeptide inhibitor" evidence="4">
    <location>
        <begin position="5"/>
        <end position="62"/>
    </location>
</feature>
<dbReference type="AlphaFoldDB" id="A0A8X8VWH6"/>
<gene>
    <name evidence="5" type="ORF">SASPL_156527</name>
</gene>
<dbReference type="SMART" id="SM00848">
    <property type="entry name" value="Inhibitor_I29"/>
    <property type="match status" value="1"/>
</dbReference>
<evidence type="ECO:0000259" key="3">
    <source>
        <dbReference type="SMART" id="SM00645"/>
    </source>
</evidence>
<keyword evidence="2" id="KW-1015">Disulfide bond</keyword>
<dbReference type="Gene3D" id="3.90.70.10">
    <property type="entry name" value="Cysteine proteinases"/>
    <property type="match status" value="1"/>
</dbReference>
<dbReference type="GO" id="GO:0008234">
    <property type="term" value="F:cysteine-type peptidase activity"/>
    <property type="evidence" value="ECO:0007669"/>
    <property type="project" value="InterPro"/>
</dbReference>
<name>A0A8X8VWH6_SALSN</name>
<dbReference type="InterPro" id="IPR025660">
    <property type="entry name" value="Pept_his_AS"/>
</dbReference>
<evidence type="ECO:0000313" key="5">
    <source>
        <dbReference type="EMBL" id="KAG6383707.1"/>
    </source>
</evidence>
<dbReference type="PROSITE" id="PS00639">
    <property type="entry name" value="THIOL_PROTEASE_HIS"/>
    <property type="match status" value="1"/>
</dbReference>
<comment type="caution">
    <text evidence="5">The sequence shown here is derived from an EMBL/GenBank/DDBJ whole genome shotgun (WGS) entry which is preliminary data.</text>
</comment>
<dbReference type="InterPro" id="IPR000668">
    <property type="entry name" value="Peptidase_C1A_C"/>
</dbReference>
<organism evidence="5">
    <name type="scientific">Salvia splendens</name>
    <name type="common">Scarlet sage</name>
    <dbReference type="NCBI Taxonomy" id="180675"/>
    <lineage>
        <taxon>Eukaryota</taxon>
        <taxon>Viridiplantae</taxon>
        <taxon>Streptophyta</taxon>
        <taxon>Embryophyta</taxon>
        <taxon>Tracheophyta</taxon>
        <taxon>Spermatophyta</taxon>
        <taxon>Magnoliopsida</taxon>
        <taxon>eudicotyledons</taxon>
        <taxon>Gunneridae</taxon>
        <taxon>Pentapetalae</taxon>
        <taxon>asterids</taxon>
        <taxon>lamiids</taxon>
        <taxon>Lamiales</taxon>
        <taxon>Lamiaceae</taxon>
        <taxon>Nepetoideae</taxon>
        <taxon>Mentheae</taxon>
        <taxon>Salviinae</taxon>
        <taxon>Salvia</taxon>
        <taxon>Salvia subgen. Calosphace</taxon>
        <taxon>core Calosphace</taxon>
    </lineage>
</organism>
<dbReference type="PANTHER" id="PTHR12411">
    <property type="entry name" value="CYSTEINE PROTEASE FAMILY C1-RELATED"/>
    <property type="match status" value="1"/>
</dbReference>
<dbReference type="EMBL" id="PNBA02000427">
    <property type="protein sequence ID" value="KAG6383707.1"/>
    <property type="molecule type" value="Genomic_DNA"/>
</dbReference>
<dbReference type="InterPro" id="IPR038765">
    <property type="entry name" value="Papain-like_cys_pep_sf"/>
</dbReference>
<evidence type="ECO:0000313" key="6">
    <source>
        <dbReference type="Proteomes" id="UP000298416"/>
    </source>
</evidence>
<dbReference type="SUPFAM" id="SSF54001">
    <property type="entry name" value="Cysteine proteinases"/>
    <property type="match status" value="1"/>
</dbReference>
<dbReference type="GO" id="GO:0006508">
    <property type="term" value="P:proteolysis"/>
    <property type="evidence" value="ECO:0007669"/>
    <property type="project" value="InterPro"/>
</dbReference>
<dbReference type="CDD" id="cd02248">
    <property type="entry name" value="Peptidase_C1A"/>
    <property type="match status" value="1"/>
</dbReference>
<feature type="domain" description="Peptidase C1A papain C-terminal" evidence="3">
    <location>
        <begin position="63"/>
        <end position="225"/>
    </location>
</feature>
<dbReference type="Gene3D" id="1.10.287.2250">
    <property type="match status" value="1"/>
</dbReference>
<evidence type="ECO:0000256" key="2">
    <source>
        <dbReference type="ARBA" id="ARBA00023157"/>
    </source>
</evidence>
<evidence type="ECO:0000256" key="1">
    <source>
        <dbReference type="ARBA" id="ARBA00008455"/>
    </source>
</evidence>
<dbReference type="Pfam" id="PF08246">
    <property type="entry name" value="Inhibitor_I29"/>
    <property type="match status" value="1"/>
</dbReference>
<reference evidence="5" key="1">
    <citation type="submission" date="2018-01" db="EMBL/GenBank/DDBJ databases">
        <authorList>
            <person name="Mao J.F."/>
        </authorList>
    </citation>
    <scope>NUCLEOTIDE SEQUENCE</scope>
    <source>
        <strain evidence="5">Huo1</strain>
        <tissue evidence="5">Leaf</tissue>
    </source>
</reference>
<dbReference type="Pfam" id="PF00112">
    <property type="entry name" value="Peptidase_C1"/>
    <property type="match status" value="1"/>
</dbReference>
<dbReference type="InterPro" id="IPR039417">
    <property type="entry name" value="Peptidase_C1A_papain-like"/>
</dbReference>
<proteinExistence type="inferred from homology"/>
<evidence type="ECO:0008006" key="7">
    <source>
        <dbReference type="Google" id="ProtNLM"/>
    </source>
</evidence>
<dbReference type="SMART" id="SM00645">
    <property type="entry name" value="Pept_C1"/>
    <property type="match status" value="1"/>
</dbReference>
<dbReference type="InterPro" id="IPR013201">
    <property type="entry name" value="Prot_inhib_I29"/>
</dbReference>
<dbReference type="Proteomes" id="UP000298416">
    <property type="component" value="Unassembled WGS sequence"/>
</dbReference>
<protein>
    <recommendedName>
        <fullName evidence="7">KDEL-tailed cysteine endopeptidase</fullName>
    </recommendedName>
</protein>
<evidence type="ECO:0000259" key="4">
    <source>
        <dbReference type="SMART" id="SM00848"/>
    </source>
</evidence>
<accession>A0A8X8VWH6</accession>
<comment type="similarity">
    <text evidence="1">Belongs to the peptidase C1 family.</text>
</comment>
<keyword evidence="6" id="KW-1185">Reference proteome</keyword>
<reference evidence="5" key="2">
    <citation type="submission" date="2020-08" db="EMBL/GenBank/DDBJ databases">
        <title>Plant Genome Project.</title>
        <authorList>
            <person name="Zhang R.-G."/>
        </authorList>
    </citation>
    <scope>NUCLEOTIDE SEQUENCE</scope>
    <source>
        <strain evidence="5">Huo1</strain>
        <tissue evidence="5">Leaf</tissue>
    </source>
</reference>
<dbReference type="InterPro" id="IPR013128">
    <property type="entry name" value="Peptidase_C1A"/>
</dbReference>